<accession>A0A218XG83</accession>
<comment type="caution">
    <text evidence="4">The sequence shown here is derived from an EMBL/GenBank/DDBJ whole genome shotgun (WGS) entry which is preliminary data.</text>
</comment>
<dbReference type="Proteomes" id="UP000197138">
    <property type="component" value="Unassembled WGS sequence"/>
</dbReference>
<dbReference type="GO" id="GO:0000159">
    <property type="term" value="C:protein phosphatase type 2A complex"/>
    <property type="evidence" value="ECO:0007669"/>
    <property type="project" value="InterPro"/>
</dbReference>
<dbReference type="SUPFAM" id="SSF48371">
    <property type="entry name" value="ARM repeat"/>
    <property type="match status" value="1"/>
</dbReference>
<feature type="repeat" description="PPR" evidence="2">
    <location>
        <begin position="495"/>
        <end position="529"/>
    </location>
</feature>
<dbReference type="GO" id="GO:0009451">
    <property type="term" value="P:RNA modification"/>
    <property type="evidence" value="ECO:0007669"/>
    <property type="project" value="InterPro"/>
</dbReference>
<proteinExistence type="predicted"/>
<dbReference type="Pfam" id="PF01535">
    <property type="entry name" value="PPR"/>
    <property type="match status" value="8"/>
</dbReference>
<sequence>MASALVCSSFCSFNTPGIVCRNVIPPPKRNLNLSSGIKRPSEEKRRQSKRLRDSDSLESLTLQRALCAFVLSGSMDNALYVFDSMPHSDAYLWNVMIKGFVKSGMFHEAVEFYRRMKREGIRPDNFTYPYVIKACAGLFSLVEGEKVLAELFKVGLDSDVYVCNTLILMYAENGCIELSERVFDELCVKDLVSWNSMISGYVSVGDGFSSLTCFREMQVFGMRPDRYSVIGALGAVSLECCPLAGKEIHCYLIRSEFDSDIMVQTSLMDMYCKVGRVDYAERLFCQVSHKSIVTWNAMIDGYGSNSLPEKSFSCMRSMISDFGLAPDCVTMINLLPSCAQLGALLQGKSIHAHVIRKGFLPHLVLENSLIYMYGECGELKCAMALFHHMSERNLVTWNAIIVAHMHNGQNIEALRIFQDLNFYGPHKPDEFTVSSILPAYAEVALPREGKQIHGYVIKVGFSSNTFISNSIIYMYGKCGDLRTAGQIFNKLSFRDIVSWNAIMMAYAIHGYGSEAIGMFSLLKQNGIEPNGSTFVSLLYSCSVSGKIDEGWDYFNLMKNWYNIDPMVEHYACVLDLLGRAGDLEKAKSFIEQMPVIPTGICCLLSPDYCQKARRRRKRRGGKMGAGRFPSPRDSPGKRSTLQHLFDMDSRGSPLRSSGNSSSPLRRHHHQPSANEEILSMISACSVTFTFTDPSESPSQQDLKRLKLTQLLYLIKSSKRPLDDQTDVIPPLVSMLKLNIFRPLPPPSNFSFISDLPDDEELVSTASPLWPHLQIIYDILQRLIMKTNPKTLRDHVDRPFLCSFLCLLQSEDPRERERLKSIYHLIYSKFTSHRSFMRKSMSDVLLRYMYETERHCGIGEILEILGSIINGFTVPLKEEHKLFLIRVLLPLHRAKGTMMYHKQLSYCVSQFVQKEPALGGVVVRGILRYWPITNSQKEVLIIDELEELVEKIDPDQYRKLALPLCTKITRCFNSLNSQLVKMVSVAMDEVFPVVVEGLEKNLKWHWSPSVRQLTENVKQMFEEMDPALYAMCVQEMERWEAMGRREEARRKERWEMIESLAASRQPNHHQPFFQTPKYICV</sequence>
<feature type="region of interest" description="Disordered" evidence="3">
    <location>
        <begin position="31"/>
        <end position="52"/>
    </location>
</feature>
<evidence type="ECO:0000313" key="5">
    <source>
        <dbReference type="Proteomes" id="UP000197138"/>
    </source>
</evidence>
<feature type="repeat" description="PPR" evidence="2">
    <location>
        <begin position="190"/>
        <end position="224"/>
    </location>
</feature>
<organism evidence="4 5">
    <name type="scientific">Punica granatum</name>
    <name type="common">Pomegranate</name>
    <dbReference type="NCBI Taxonomy" id="22663"/>
    <lineage>
        <taxon>Eukaryota</taxon>
        <taxon>Viridiplantae</taxon>
        <taxon>Streptophyta</taxon>
        <taxon>Embryophyta</taxon>
        <taxon>Tracheophyta</taxon>
        <taxon>Spermatophyta</taxon>
        <taxon>Magnoliopsida</taxon>
        <taxon>eudicotyledons</taxon>
        <taxon>Gunneridae</taxon>
        <taxon>Pentapetalae</taxon>
        <taxon>rosids</taxon>
        <taxon>malvids</taxon>
        <taxon>Myrtales</taxon>
        <taxon>Lythraceae</taxon>
        <taxon>Punica</taxon>
    </lineage>
</organism>
<dbReference type="InterPro" id="IPR046960">
    <property type="entry name" value="PPR_At4g14850-like_plant"/>
</dbReference>
<protein>
    <submittedName>
        <fullName evidence="4">Uncharacterized protein</fullName>
    </submittedName>
</protein>
<dbReference type="FunFam" id="1.25.40.10:FF:000285">
    <property type="entry name" value="Pentatricopeptide repeat-containing protein, chloroplastic"/>
    <property type="match status" value="1"/>
</dbReference>
<dbReference type="FunFam" id="1.25.40.10:FF:000344">
    <property type="entry name" value="Pentatricopeptide repeat-containing protein"/>
    <property type="match status" value="1"/>
</dbReference>
<gene>
    <name evidence="4" type="ORF">CDL15_Pgr004408</name>
</gene>
<name>A0A218XG83_PUNGR</name>
<dbReference type="InterPro" id="IPR011989">
    <property type="entry name" value="ARM-like"/>
</dbReference>
<dbReference type="EMBL" id="MTKT01001810">
    <property type="protein sequence ID" value="OWM83977.1"/>
    <property type="molecule type" value="Genomic_DNA"/>
</dbReference>
<feature type="repeat" description="PPR" evidence="2">
    <location>
        <begin position="260"/>
        <end position="294"/>
    </location>
</feature>
<dbReference type="InterPro" id="IPR002885">
    <property type="entry name" value="PPR_rpt"/>
</dbReference>
<dbReference type="FunFam" id="1.25.40.10:FF:000361">
    <property type="entry name" value="Pentatricopeptide repeat-containing protein chloroplastic"/>
    <property type="match status" value="1"/>
</dbReference>
<dbReference type="InterPro" id="IPR016024">
    <property type="entry name" value="ARM-type_fold"/>
</dbReference>
<feature type="region of interest" description="Disordered" evidence="3">
    <location>
        <begin position="614"/>
        <end position="672"/>
    </location>
</feature>
<keyword evidence="1" id="KW-0677">Repeat</keyword>
<evidence type="ECO:0000313" key="4">
    <source>
        <dbReference type="EMBL" id="OWM83977.1"/>
    </source>
</evidence>
<dbReference type="InterPro" id="IPR002554">
    <property type="entry name" value="PP2A_B56"/>
</dbReference>
<feature type="compositionally biased region" description="Low complexity" evidence="3">
    <location>
        <begin position="650"/>
        <end position="663"/>
    </location>
</feature>
<dbReference type="GO" id="GO:0003723">
    <property type="term" value="F:RNA binding"/>
    <property type="evidence" value="ECO:0007669"/>
    <property type="project" value="InterPro"/>
</dbReference>
<dbReference type="Pfam" id="PF13041">
    <property type="entry name" value="PPR_2"/>
    <property type="match status" value="2"/>
</dbReference>
<dbReference type="Gene3D" id="1.25.10.10">
    <property type="entry name" value="Leucine-rich Repeat Variant"/>
    <property type="match status" value="1"/>
</dbReference>
<evidence type="ECO:0000256" key="2">
    <source>
        <dbReference type="PROSITE-ProRule" id="PRU00708"/>
    </source>
</evidence>
<dbReference type="NCBIfam" id="TIGR00756">
    <property type="entry name" value="PPR"/>
    <property type="match status" value="4"/>
</dbReference>
<dbReference type="AlphaFoldDB" id="A0A218XG83"/>
<reference evidence="5" key="1">
    <citation type="journal article" date="2017" name="Plant J.">
        <title>The pomegranate (Punica granatum L.) genome and the genomics of punicalagin biosynthesis.</title>
        <authorList>
            <person name="Qin G."/>
            <person name="Xu C."/>
            <person name="Ming R."/>
            <person name="Tang H."/>
            <person name="Guyot R."/>
            <person name="Kramer E.M."/>
            <person name="Hu Y."/>
            <person name="Yi X."/>
            <person name="Qi Y."/>
            <person name="Xu X."/>
            <person name="Gao Z."/>
            <person name="Pan H."/>
            <person name="Jian J."/>
            <person name="Tian Y."/>
            <person name="Yue Z."/>
            <person name="Xu Y."/>
        </authorList>
    </citation>
    <scope>NUCLEOTIDE SEQUENCE [LARGE SCALE GENOMIC DNA]</scope>
    <source>
        <strain evidence="5">cv. Dabenzi</strain>
    </source>
</reference>
<dbReference type="GO" id="GO:0099402">
    <property type="term" value="P:plant organ development"/>
    <property type="evidence" value="ECO:0007669"/>
    <property type="project" value="UniProtKB-ARBA"/>
</dbReference>
<dbReference type="GO" id="GO:0007165">
    <property type="term" value="P:signal transduction"/>
    <property type="evidence" value="ECO:0007669"/>
    <property type="project" value="InterPro"/>
</dbReference>
<dbReference type="Pfam" id="PF01603">
    <property type="entry name" value="B56"/>
    <property type="match status" value="1"/>
</dbReference>
<dbReference type="PROSITE" id="PS51375">
    <property type="entry name" value="PPR"/>
    <property type="match status" value="4"/>
</dbReference>
<dbReference type="GO" id="GO:0019888">
    <property type="term" value="F:protein phosphatase regulator activity"/>
    <property type="evidence" value="ECO:0007669"/>
    <property type="project" value="InterPro"/>
</dbReference>
<evidence type="ECO:0000256" key="3">
    <source>
        <dbReference type="SAM" id="MobiDB-lite"/>
    </source>
</evidence>
<feature type="repeat" description="PPR" evidence="2">
    <location>
        <begin position="89"/>
        <end position="123"/>
    </location>
</feature>
<dbReference type="PANTHER" id="PTHR24015:SF1903">
    <property type="entry name" value="OS05G0305300 PROTEIN"/>
    <property type="match status" value="1"/>
</dbReference>
<evidence type="ECO:0000256" key="1">
    <source>
        <dbReference type="ARBA" id="ARBA00022737"/>
    </source>
</evidence>
<dbReference type="Gene3D" id="1.25.40.10">
    <property type="entry name" value="Tetratricopeptide repeat domain"/>
    <property type="match status" value="6"/>
</dbReference>
<dbReference type="FunFam" id="1.25.40.10:FF:000158">
    <property type="entry name" value="pentatricopeptide repeat-containing protein At2g33680"/>
    <property type="match status" value="1"/>
</dbReference>
<dbReference type="PANTHER" id="PTHR24015">
    <property type="entry name" value="OS07G0578800 PROTEIN-RELATED"/>
    <property type="match status" value="1"/>
</dbReference>
<dbReference type="FunFam" id="1.25.10.10:FF:000331">
    <property type="entry name" value="Phosphoprotein phosphatase, putative"/>
    <property type="match status" value="1"/>
</dbReference>
<feature type="compositionally biased region" description="Basic and acidic residues" evidence="3">
    <location>
        <begin position="39"/>
        <end position="52"/>
    </location>
</feature>
<dbReference type="InterPro" id="IPR011990">
    <property type="entry name" value="TPR-like_helical_dom_sf"/>
</dbReference>